<evidence type="ECO:0000313" key="8">
    <source>
        <dbReference type="Proteomes" id="UP001459714"/>
    </source>
</evidence>
<dbReference type="RefSeq" id="WP_342019555.1">
    <property type="nucleotide sequence ID" value="NZ_JBBYAK010000001.1"/>
</dbReference>
<keyword evidence="2" id="KW-0479">Metal-binding</keyword>
<sequence>MVNRMDLVRYREERSKFYQNQLNFWPDLYGEEYALYDVHLFEQDEIKHFRLATERIGHLFYKTADLIRHVPDETLLEMGYPKETVTFLRLKPIQMESAIARLDLVYTGASIKCLEINADTPTFIKELFQIGPRLCDHFHLVSPDRWMERRLKNTINQVIWQSAQSIGKRKPYIVFTSHQDHIEDYFTSLYLQELADFPSQFVPLHKLKIIKGEGLFDEEGRKIDILYRQTFPIENLILDQDIVGNDIGVWLLDLVRTGKLAVINPPSAFLLQNKAVQAVIWNLHIEGNSFYTDEEHEWIEAYFLPSYLEPDQLATAGKKFVKKPVFGREGNTVEIYGPNGTKIMEDAGKDYTNYPSLYQEFVELPVREFQSLKGRQQGHYIIGSFLLNGRAGALGIRIGNAITDNLSYFLPVGMGNIDVPFN</sequence>
<evidence type="ECO:0000256" key="2">
    <source>
        <dbReference type="ARBA" id="ARBA00022723"/>
    </source>
</evidence>
<keyword evidence="4" id="KW-0067">ATP-binding</keyword>
<dbReference type="SUPFAM" id="SSF52440">
    <property type="entry name" value="PreATP-grasp domain"/>
    <property type="match status" value="1"/>
</dbReference>
<proteinExistence type="predicted"/>
<feature type="domain" description="Glutathionylspermidine synthase pre-ATP-grasp-like" evidence="6">
    <location>
        <begin position="20"/>
        <end position="411"/>
    </location>
</feature>
<keyword evidence="1" id="KW-0436">Ligase</keyword>
<keyword evidence="5" id="KW-0460">Magnesium</keyword>
<evidence type="ECO:0000259" key="6">
    <source>
        <dbReference type="Pfam" id="PF03738"/>
    </source>
</evidence>
<comment type="caution">
    <text evidence="7">The sequence shown here is derived from an EMBL/GenBank/DDBJ whole genome shotgun (WGS) entry which is preliminary data.</text>
</comment>
<name>A0ABU9JSZ5_9BACI</name>
<gene>
    <name evidence="7" type="ORF">NST17_01715</name>
</gene>
<accession>A0ABU9JSZ5</accession>
<evidence type="ECO:0000256" key="4">
    <source>
        <dbReference type="ARBA" id="ARBA00022840"/>
    </source>
</evidence>
<dbReference type="Gene3D" id="3.30.1490.330">
    <property type="match status" value="1"/>
</dbReference>
<dbReference type="Proteomes" id="UP001459714">
    <property type="component" value="Unassembled WGS sequence"/>
</dbReference>
<reference evidence="7 8" key="1">
    <citation type="submission" date="2024-03" db="EMBL/GenBank/DDBJ databases">
        <title>Bacilli Hybrid Assemblies.</title>
        <authorList>
            <person name="Kovac J."/>
        </authorList>
    </citation>
    <scope>NUCLEOTIDE SEQUENCE [LARGE SCALE GENOMIC DNA]</scope>
    <source>
        <strain evidence="7 8">FSL M8-0022</strain>
    </source>
</reference>
<dbReference type="EMBL" id="JBBYAK010000001">
    <property type="protein sequence ID" value="MEL3955945.1"/>
    <property type="molecule type" value="Genomic_DNA"/>
</dbReference>
<evidence type="ECO:0000256" key="3">
    <source>
        <dbReference type="ARBA" id="ARBA00022741"/>
    </source>
</evidence>
<dbReference type="Pfam" id="PF03738">
    <property type="entry name" value="GSP_synth"/>
    <property type="match status" value="1"/>
</dbReference>
<dbReference type="InterPro" id="IPR016185">
    <property type="entry name" value="PreATP-grasp_dom_sf"/>
</dbReference>
<evidence type="ECO:0000256" key="1">
    <source>
        <dbReference type="ARBA" id="ARBA00022598"/>
    </source>
</evidence>
<dbReference type="InterPro" id="IPR005494">
    <property type="entry name" value="GSPS_pre-ATP-grasp-like_dom"/>
</dbReference>
<dbReference type="SUPFAM" id="SSF56059">
    <property type="entry name" value="Glutathione synthetase ATP-binding domain-like"/>
    <property type="match status" value="1"/>
</dbReference>
<protein>
    <submittedName>
        <fullName evidence="7">Glutathionylspermidine synthase family protein</fullName>
    </submittedName>
</protein>
<keyword evidence="8" id="KW-1185">Reference proteome</keyword>
<organism evidence="7 8">
    <name type="scientific">Caldifermentibacillus hisashii</name>
    <dbReference type="NCBI Taxonomy" id="996558"/>
    <lineage>
        <taxon>Bacteria</taxon>
        <taxon>Bacillati</taxon>
        <taxon>Bacillota</taxon>
        <taxon>Bacilli</taxon>
        <taxon>Bacillales</taxon>
        <taxon>Bacillaceae</taxon>
        <taxon>Caldifermentibacillus</taxon>
    </lineage>
</organism>
<evidence type="ECO:0000313" key="7">
    <source>
        <dbReference type="EMBL" id="MEL3955945.1"/>
    </source>
</evidence>
<keyword evidence="3" id="KW-0547">Nucleotide-binding</keyword>
<evidence type="ECO:0000256" key="5">
    <source>
        <dbReference type="ARBA" id="ARBA00022842"/>
    </source>
</evidence>